<dbReference type="EnsemblPlants" id="KEH25288">
    <property type="protein sequence ID" value="KEH25288"/>
    <property type="gene ID" value="MTR_6g016950"/>
</dbReference>
<keyword evidence="2" id="KW-0808">Transferase</keyword>
<dbReference type="AlphaFoldDB" id="G7ZZ47"/>
<dbReference type="PANTHER" id="PTHR31631">
    <property type="entry name" value="PROTEIN NETWORKED 2D"/>
    <property type="match status" value="1"/>
</dbReference>
<reference evidence="2 4" key="2">
    <citation type="journal article" date="2014" name="BMC Genomics">
        <title>An improved genome release (version Mt4.0) for the model legume Medicago truncatula.</title>
        <authorList>
            <person name="Tang H."/>
            <person name="Krishnakumar V."/>
            <person name="Bidwell S."/>
            <person name="Rosen B."/>
            <person name="Chan A."/>
            <person name="Zhou S."/>
            <person name="Gentzbittel L."/>
            <person name="Childs K.L."/>
            <person name="Yandell M."/>
            <person name="Gundlach H."/>
            <person name="Mayer K.F."/>
            <person name="Schwartz D.C."/>
            <person name="Town C.D."/>
        </authorList>
    </citation>
    <scope>GENOME REANNOTATION</scope>
    <source>
        <strain evidence="2">A17</strain>
        <strain evidence="3 4">cv. Jemalong A17</strain>
    </source>
</reference>
<dbReference type="EMBL" id="CM001222">
    <property type="protein sequence ID" value="KEH25288.1"/>
    <property type="molecule type" value="Genomic_DNA"/>
</dbReference>
<organism evidence="2 4">
    <name type="scientific">Medicago truncatula</name>
    <name type="common">Barrel medic</name>
    <name type="synonym">Medicago tribuloides</name>
    <dbReference type="NCBI Taxonomy" id="3880"/>
    <lineage>
        <taxon>Eukaryota</taxon>
        <taxon>Viridiplantae</taxon>
        <taxon>Streptophyta</taxon>
        <taxon>Embryophyta</taxon>
        <taxon>Tracheophyta</taxon>
        <taxon>Spermatophyta</taxon>
        <taxon>Magnoliopsida</taxon>
        <taxon>eudicotyledons</taxon>
        <taxon>Gunneridae</taxon>
        <taxon>Pentapetalae</taxon>
        <taxon>rosids</taxon>
        <taxon>fabids</taxon>
        <taxon>Fabales</taxon>
        <taxon>Fabaceae</taxon>
        <taxon>Papilionoideae</taxon>
        <taxon>50 kb inversion clade</taxon>
        <taxon>NPAAA clade</taxon>
        <taxon>Hologalegina</taxon>
        <taxon>IRL clade</taxon>
        <taxon>Trifolieae</taxon>
        <taxon>Medicago</taxon>
    </lineage>
</organism>
<protein>
    <submittedName>
        <fullName evidence="2">Kinase interacting (KIP1-like) family protein, putative</fullName>
    </submittedName>
</protein>
<dbReference type="Pfam" id="PF24918">
    <property type="entry name" value="NET2A_C"/>
    <property type="match status" value="1"/>
</dbReference>
<sequence length="63" mass="7515">MHKSCNSAAEEKFRRGIHELLEESLEFWMKFSTSFTEIQKYVTTAKDLLIYVSKLQENWKLSI</sequence>
<dbReference type="PANTHER" id="PTHR31631:SF0">
    <property type="entry name" value="PROTEIN NETWORKED 2D"/>
    <property type="match status" value="1"/>
</dbReference>
<proteinExistence type="predicted"/>
<dbReference type="GO" id="GO:0016301">
    <property type="term" value="F:kinase activity"/>
    <property type="evidence" value="ECO:0007669"/>
    <property type="project" value="UniProtKB-KW"/>
</dbReference>
<feature type="domain" description="NET2A-D/KIP1-like C-terminal" evidence="1">
    <location>
        <begin position="10"/>
        <end position="60"/>
    </location>
</feature>
<gene>
    <name evidence="2" type="ordered locus">MTR_6g016950</name>
</gene>
<name>G7ZZ47_MEDTR</name>
<dbReference type="InterPro" id="IPR056889">
    <property type="entry name" value="NET2A-D/KIP1-like_C"/>
</dbReference>
<dbReference type="PaxDb" id="3880-AES84485"/>
<keyword evidence="4" id="KW-1185">Reference proteome</keyword>
<evidence type="ECO:0000313" key="2">
    <source>
        <dbReference type="EMBL" id="KEH25288.1"/>
    </source>
</evidence>
<reference evidence="2 4" key="1">
    <citation type="journal article" date="2011" name="Nature">
        <title>The Medicago genome provides insight into the evolution of rhizobial symbioses.</title>
        <authorList>
            <person name="Young N.D."/>
            <person name="Debelle F."/>
            <person name="Oldroyd G.E."/>
            <person name="Geurts R."/>
            <person name="Cannon S.B."/>
            <person name="Udvardi M.K."/>
            <person name="Benedito V.A."/>
            <person name="Mayer K.F."/>
            <person name="Gouzy J."/>
            <person name="Schoof H."/>
            <person name="Van de Peer Y."/>
            <person name="Proost S."/>
            <person name="Cook D.R."/>
            <person name="Meyers B.C."/>
            <person name="Spannagl M."/>
            <person name="Cheung F."/>
            <person name="De Mita S."/>
            <person name="Krishnakumar V."/>
            <person name="Gundlach H."/>
            <person name="Zhou S."/>
            <person name="Mudge J."/>
            <person name="Bharti A.K."/>
            <person name="Murray J.D."/>
            <person name="Naoumkina M.A."/>
            <person name="Rosen B."/>
            <person name="Silverstein K.A."/>
            <person name="Tang H."/>
            <person name="Rombauts S."/>
            <person name="Zhao P.X."/>
            <person name="Zhou P."/>
            <person name="Barbe V."/>
            <person name="Bardou P."/>
            <person name="Bechner M."/>
            <person name="Bellec A."/>
            <person name="Berger A."/>
            <person name="Berges H."/>
            <person name="Bidwell S."/>
            <person name="Bisseling T."/>
            <person name="Choisne N."/>
            <person name="Couloux A."/>
            <person name="Denny R."/>
            <person name="Deshpande S."/>
            <person name="Dai X."/>
            <person name="Doyle J.J."/>
            <person name="Dudez A.M."/>
            <person name="Farmer A.D."/>
            <person name="Fouteau S."/>
            <person name="Franken C."/>
            <person name="Gibelin C."/>
            <person name="Gish J."/>
            <person name="Goldstein S."/>
            <person name="Gonzalez A.J."/>
            <person name="Green P.J."/>
            <person name="Hallab A."/>
            <person name="Hartog M."/>
            <person name="Hua A."/>
            <person name="Humphray S.J."/>
            <person name="Jeong D.H."/>
            <person name="Jing Y."/>
            <person name="Jocker A."/>
            <person name="Kenton S.M."/>
            <person name="Kim D.J."/>
            <person name="Klee K."/>
            <person name="Lai H."/>
            <person name="Lang C."/>
            <person name="Lin S."/>
            <person name="Macmil S.L."/>
            <person name="Magdelenat G."/>
            <person name="Matthews L."/>
            <person name="McCorrison J."/>
            <person name="Monaghan E.L."/>
            <person name="Mun J.H."/>
            <person name="Najar F.Z."/>
            <person name="Nicholson C."/>
            <person name="Noirot C."/>
            <person name="O'Bleness M."/>
            <person name="Paule C.R."/>
            <person name="Poulain J."/>
            <person name="Prion F."/>
            <person name="Qin B."/>
            <person name="Qu C."/>
            <person name="Retzel E.F."/>
            <person name="Riddle C."/>
            <person name="Sallet E."/>
            <person name="Samain S."/>
            <person name="Samson N."/>
            <person name="Sanders I."/>
            <person name="Saurat O."/>
            <person name="Scarpelli C."/>
            <person name="Schiex T."/>
            <person name="Segurens B."/>
            <person name="Severin A.J."/>
            <person name="Sherrier D.J."/>
            <person name="Shi R."/>
            <person name="Sims S."/>
            <person name="Singer S.R."/>
            <person name="Sinharoy S."/>
            <person name="Sterck L."/>
            <person name="Viollet A."/>
            <person name="Wang B.B."/>
            <person name="Wang K."/>
            <person name="Wang M."/>
            <person name="Wang X."/>
            <person name="Warfsmann J."/>
            <person name="Weissenbach J."/>
            <person name="White D.D."/>
            <person name="White J.D."/>
            <person name="Wiley G.B."/>
            <person name="Wincker P."/>
            <person name="Xing Y."/>
            <person name="Yang L."/>
            <person name="Yao Z."/>
            <person name="Ying F."/>
            <person name="Zhai J."/>
            <person name="Zhou L."/>
            <person name="Zuber A."/>
            <person name="Denarie J."/>
            <person name="Dixon R.A."/>
            <person name="May G.D."/>
            <person name="Schwartz D.C."/>
            <person name="Rogers J."/>
            <person name="Quetier F."/>
            <person name="Town C.D."/>
            <person name="Roe B.A."/>
        </authorList>
    </citation>
    <scope>NUCLEOTIDE SEQUENCE [LARGE SCALE GENOMIC DNA]</scope>
    <source>
        <strain evidence="2">A17</strain>
        <strain evidence="3 4">cv. Jemalong A17</strain>
    </source>
</reference>
<dbReference type="HOGENOM" id="CLU_2889182_0_0_1"/>
<keyword evidence="2" id="KW-0418">Kinase</keyword>
<dbReference type="Proteomes" id="UP000002051">
    <property type="component" value="Chromosome 6"/>
</dbReference>
<evidence type="ECO:0000313" key="3">
    <source>
        <dbReference type="EnsemblPlants" id="KEH25288"/>
    </source>
</evidence>
<reference evidence="3" key="3">
    <citation type="submission" date="2015-04" db="UniProtKB">
        <authorList>
            <consortium name="EnsemblPlants"/>
        </authorList>
    </citation>
    <scope>IDENTIFICATION</scope>
    <source>
        <strain evidence="3">cv. Jemalong A17</strain>
    </source>
</reference>
<evidence type="ECO:0000259" key="1">
    <source>
        <dbReference type="Pfam" id="PF24918"/>
    </source>
</evidence>
<evidence type="ECO:0000313" key="4">
    <source>
        <dbReference type="Proteomes" id="UP000002051"/>
    </source>
</evidence>
<accession>G7ZZ47</accession>